<dbReference type="Proteomes" id="UP001596023">
    <property type="component" value="Unassembled WGS sequence"/>
</dbReference>
<evidence type="ECO:0000313" key="4">
    <source>
        <dbReference type="EMBL" id="MFC4673165.1"/>
    </source>
</evidence>
<accession>A0ABV9KSK2</accession>
<dbReference type="RefSeq" id="WP_379994403.1">
    <property type="nucleotide sequence ID" value="NZ_JBHSGN010000047.1"/>
</dbReference>
<proteinExistence type="predicted"/>
<gene>
    <name evidence="4" type="ORF">ACFO6W_05635</name>
</gene>
<organism evidence="4 5">
    <name type="scientific">Dysgonomonas termitidis</name>
    <dbReference type="NCBI Taxonomy" id="1516126"/>
    <lineage>
        <taxon>Bacteria</taxon>
        <taxon>Pseudomonadati</taxon>
        <taxon>Bacteroidota</taxon>
        <taxon>Bacteroidia</taxon>
        <taxon>Bacteroidales</taxon>
        <taxon>Dysgonomonadaceae</taxon>
        <taxon>Dysgonomonas</taxon>
    </lineage>
</organism>
<evidence type="ECO:0000256" key="2">
    <source>
        <dbReference type="SAM" id="SignalP"/>
    </source>
</evidence>
<keyword evidence="5" id="KW-1185">Reference proteome</keyword>
<feature type="chain" id="PRO_5046202720" evidence="2">
    <location>
        <begin position="21"/>
        <end position="205"/>
    </location>
</feature>
<protein>
    <submittedName>
        <fullName evidence="4">Outer membrane beta-barrel protein</fullName>
    </submittedName>
</protein>
<sequence length="205" mass="22651">MNKYFFSLIILATVFTPVSAQTKLTFYKGIKANIALSDYHPINTESNPGIGATLGSYDKLEIGEHFALQGEFLFRYATSNIRDNSSGGMNRFTYRGIEAHLYAVSQFNSGSGKTFVGIGPYTGYGLDAKKYLNRWNVGAGIIFGYEFANGICIDAAYQRGFPGLLSTGNNKVAIKAQAFSLGLGYKFRIFNFKLDKNKIRKAFSD</sequence>
<evidence type="ECO:0000259" key="3">
    <source>
        <dbReference type="Pfam" id="PF13505"/>
    </source>
</evidence>
<evidence type="ECO:0000256" key="1">
    <source>
        <dbReference type="ARBA" id="ARBA00022729"/>
    </source>
</evidence>
<feature type="domain" description="Outer membrane protein beta-barrel" evidence="3">
    <location>
        <begin position="7"/>
        <end position="187"/>
    </location>
</feature>
<feature type="signal peptide" evidence="2">
    <location>
        <begin position="1"/>
        <end position="20"/>
    </location>
</feature>
<dbReference type="InterPro" id="IPR027385">
    <property type="entry name" value="Beta-barrel_OMP"/>
</dbReference>
<keyword evidence="1 2" id="KW-0732">Signal</keyword>
<dbReference type="EMBL" id="JBHSGN010000047">
    <property type="protein sequence ID" value="MFC4673165.1"/>
    <property type="molecule type" value="Genomic_DNA"/>
</dbReference>
<comment type="caution">
    <text evidence="4">The sequence shown here is derived from an EMBL/GenBank/DDBJ whole genome shotgun (WGS) entry which is preliminary data.</text>
</comment>
<name>A0ABV9KSK2_9BACT</name>
<dbReference type="Pfam" id="PF13505">
    <property type="entry name" value="OMP_b-brl"/>
    <property type="match status" value="1"/>
</dbReference>
<reference evidence="5" key="1">
    <citation type="journal article" date="2019" name="Int. J. Syst. Evol. Microbiol.">
        <title>The Global Catalogue of Microorganisms (GCM) 10K type strain sequencing project: providing services to taxonomists for standard genome sequencing and annotation.</title>
        <authorList>
            <consortium name="The Broad Institute Genomics Platform"/>
            <consortium name="The Broad Institute Genome Sequencing Center for Infectious Disease"/>
            <person name="Wu L."/>
            <person name="Ma J."/>
        </authorList>
    </citation>
    <scope>NUCLEOTIDE SEQUENCE [LARGE SCALE GENOMIC DNA]</scope>
    <source>
        <strain evidence="5">CCUG 66188</strain>
    </source>
</reference>
<evidence type="ECO:0000313" key="5">
    <source>
        <dbReference type="Proteomes" id="UP001596023"/>
    </source>
</evidence>